<accession>A0ACC4B533</accession>
<name>A0ACC4B533_POPAL</name>
<evidence type="ECO:0000313" key="1">
    <source>
        <dbReference type="EMBL" id="KAL3573499.1"/>
    </source>
</evidence>
<reference evidence="1 2" key="1">
    <citation type="journal article" date="2024" name="Plant Biotechnol. J.">
        <title>Genome and CRISPR/Cas9 system of a widespread forest tree (Populus alba) in the world.</title>
        <authorList>
            <person name="Liu Y.J."/>
            <person name="Jiang P.F."/>
            <person name="Han X.M."/>
            <person name="Li X.Y."/>
            <person name="Wang H.M."/>
            <person name="Wang Y.J."/>
            <person name="Wang X.X."/>
            <person name="Zeng Q.Y."/>
        </authorList>
    </citation>
    <scope>NUCLEOTIDE SEQUENCE [LARGE SCALE GENOMIC DNA]</scope>
    <source>
        <strain evidence="2">cv. PAL-ZL1</strain>
    </source>
</reference>
<sequence>MTMNSFDISHINLDKFISHVMRIYIHTRPALGRWRSNITNSVVGSEHMKLEDHYTVENRKAKTVEVGYSIGTTEALTSSSD</sequence>
<dbReference type="EMBL" id="RCHU02000013">
    <property type="protein sequence ID" value="KAL3573499.1"/>
    <property type="molecule type" value="Genomic_DNA"/>
</dbReference>
<dbReference type="Proteomes" id="UP000309997">
    <property type="component" value="Unassembled WGS sequence"/>
</dbReference>
<organism evidence="1 2">
    <name type="scientific">Populus alba</name>
    <name type="common">White poplar</name>
    <dbReference type="NCBI Taxonomy" id="43335"/>
    <lineage>
        <taxon>Eukaryota</taxon>
        <taxon>Viridiplantae</taxon>
        <taxon>Streptophyta</taxon>
        <taxon>Embryophyta</taxon>
        <taxon>Tracheophyta</taxon>
        <taxon>Spermatophyta</taxon>
        <taxon>Magnoliopsida</taxon>
        <taxon>eudicotyledons</taxon>
        <taxon>Gunneridae</taxon>
        <taxon>Pentapetalae</taxon>
        <taxon>rosids</taxon>
        <taxon>fabids</taxon>
        <taxon>Malpighiales</taxon>
        <taxon>Salicaceae</taxon>
        <taxon>Saliceae</taxon>
        <taxon>Populus</taxon>
    </lineage>
</organism>
<gene>
    <name evidence="1" type="ORF">D5086_024112</name>
</gene>
<protein>
    <submittedName>
        <fullName evidence="1">Uncharacterized protein</fullName>
    </submittedName>
</protein>
<evidence type="ECO:0000313" key="2">
    <source>
        <dbReference type="Proteomes" id="UP000309997"/>
    </source>
</evidence>
<proteinExistence type="predicted"/>
<keyword evidence="2" id="KW-1185">Reference proteome</keyword>
<comment type="caution">
    <text evidence="1">The sequence shown here is derived from an EMBL/GenBank/DDBJ whole genome shotgun (WGS) entry which is preliminary data.</text>
</comment>